<evidence type="ECO:0000313" key="7">
    <source>
        <dbReference type="EMBL" id="KAF2233601.1"/>
    </source>
</evidence>
<evidence type="ECO:0000313" key="8">
    <source>
        <dbReference type="Proteomes" id="UP000800092"/>
    </source>
</evidence>
<sequence length="285" mass="31908">MAPPPPTNKPLGERFMAIAQTLQFAWFCGHLTLLLCVSRYGISYFFMRYYSRWAQFSYRTAFVAAAATYGIVVYKAYRARMRSGKAQGGTAAAIQLASDENVQYLVMALIWLFSRQIGLAVLPFAVYSVFHVLTYSRSNLIPVFQPPPQPTSPSQKPPQTALSESIGKFVKGYYDTSMTLVAVLEIALFFRILGSVIILQKGAFILLIIYSVFLRARYAQSSFVQQVVAQAGSRIDVYAADQRTPPVVRQVWEQVKGLLQRGVEMTDLRRYAQGPQQSSGPKKAQ</sequence>
<gene>
    <name evidence="7" type="ORF">EV356DRAFT_448106</name>
</gene>
<organism evidence="7 8">
    <name type="scientific">Viridothelium virens</name>
    <name type="common">Speckled blister lichen</name>
    <name type="synonym">Trypethelium virens</name>
    <dbReference type="NCBI Taxonomy" id="1048519"/>
    <lineage>
        <taxon>Eukaryota</taxon>
        <taxon>Fungi</taxon>
        <taxon>Dikarya</taxon>
        <taxon>Ascomycota</taxon>
        <taxon>Pezizomycotina</taxon>
        <taxon>Dothideomycetes</taxon>
        <taxon>Dothideomycetes incertae sedis</taxon>
        <taxon>Trypetheliales</taxon>
        <taxon>Trypetheliaceae</taxon>
        <taxon>Viridothelium</taxon>
    </lineage>
</organism>
<feature type="transmembrane region" description="Helical" evidence="6">
    <location>
        <begin position="104"/>
        <end position="130"/>
    </location>
</feature>
<keyword evidence="8" id="KW-1185">Reference proteome</keyword>
<keyword evidence="3 6" id="KW-0812">Transmembrane</keyword>
<protein>
    <recommendedName>
        <fullName evidence="9">Endoplasmic reticulum protein</fullName>
    </recommendedName>
</protein>
<keyword evidence="5 6" id="KW-0472">Membrane</keyword>
<dbReference type="AlphaFoldDB" id="A0A6A6H714"/>
<evidence type="ECO:0000256" key="6">
    <source>
        <dbReference type="SAM" id="Phobius"/>
    </source>
</evidence>
<feature type="transmembrane region" description="Helical" evidence="6">
    <location>
        <begin position="58"/>
        <end position="77"/>
    </location>
</feature>
<dbReference type="GO" id="GO:0005783">
    <property type="term" value="C:endoplasmic reticulum"/>
    <property type="evidence" value="ECO:0007669"/>
    <property type="project" value="TreeGrafter"/>
</dbReference>
<feature type="transmembrane region" description="Helical" evidence="6">
    <location>
        <begin position="24"/>
        <end position="46"/>
    </location>
</feature>
<dbReference type="EMBL" id="ML991805">
    <property type="protein sequence ID" value="KAF2233601.1"/>
    <property type="molecule type" value="Genomic_DNA"/>
</dbReference>
<dbReference type="PANTHER" id="PTHR12703:SF4">
    <property type="entry name" value="TRANSMEMBRANE PROTEIN 33"/>
    <property type="match status" value="1"/>
</dbReference>
<evidence type="ECO:0000256" key="4">
    <source>
        <dbReference type="ARBA" id="ARBA00022989"/>
    </source>
</evidence>
<dbReference type="PANTHER" id="PTHR12703">
    <property type="entry name" value="TRANSMEMBRANE PROTEIN 33"/>
    <property type="match status" value="1"/>
</dbReference>
<name>A0A6A6H714_VIRVR</name>
<evidence type="ECO:0000256" key="3">
    <source>
        <dbReference type="ARBA" id="ARBA00022692"/>
    </source>
</evidence>
<dbReference type="Proteomes" id="UP000800092">
    <property type="component" value="Unassembled WGS sequence"/>
</dbReference>
<comment type="subcellular location">
    <subcellularLocation>
        <location evidence="1">Membrane</location>
        <topology evidence="1">Multi-pass membrane protein</topology>
    </subcellularLocation>
</comment>
<evidence type="ECO:0000256" key="5">
    <source>
        <dbReference type="ARBA" id="ARBA00023136"/>
    </source>
</evidence>
<dbReference type="GO" id="GO:0071786">
    <property type="term" value="P:endoplasmic reticulum tubular network organization"/>
    <property type="evidence" value="ECO:0007669"/>
    <property type="project" value="TreeGrafter"/>
</dbReference>
<feature type="transmembrane region" description="Helical" evidence="6">
    <location>
        <begin position="188"/>
        <end position="213"/>
    </location>
</feature>
<dbReference type="GO" id="GO:0061024">
    <property type="term" value="P:membrane organization"/>
    <property type="evidence" value="ECO:0007669"/>
    <property type="project" value="TreeGrafter"/>
</dbReference>
<dbReference type="InterPro" id="IPR051645">
    <property type="entry name" value="PER33/POM33_regulator"/>
</dbReference>
<accession>A0A6A6H714</accession>
<dbReference type="GO" id="GO:0016020">
    <property type="term" value="C:membrane"/>
    <property type="evidence" value="ECO:0007669"/>
    <property type="project" value="UniProtKB-SubCell"/>
</dbReference>
<dbReference type="InterPro" id="IPR005344">
    <property type="entry name" value="TMEM33/Pom33"/>
</dbReference>
<keyword evidence="4 6" id="KW-1133">Transmembrane helix</keyword>
<evidence type="ECO:0008006" key="9">
    <source>
        <dbReference type="Google" id="ProtNLM"/>
    </source>
</evidence>
<comment type="similarity">
    <text evidence="2">Belongs to the PER33/POM33 family.</text>
</comment>
<dbReference type="Pfam" id="PF03661">
    <property type="entry name" value="TMEM33_Pom33"/>
    <property type="match status" value="1"/>
</dbReference>
<dbReference type="OrthoDB" id="5581259at2759"/>
<proteinExistence type="inferred from homology"/>
<evidence type="ECO:0000256" key="1">
    <source>
        <dbReference type="ARBA" id="ARBA00004141"/>
    </source>
</evidence>
<evidence type="ECO:0000256" key="2">
    <source>
        <dbReference type="ARBA" id="ARBA00007322"/>
    </source>
</evidence>
<reference evidence="7" key="1">
    <citation type="journal article" date="2020" name="Stud. Mycol.">
        <title>101 Dothideomycetes genomes: a test case for predicting lifestyles and emergence of pathogens.</title>
        <authorList>
            <person name="Haridas S."/>
            <person name="Albert R."/>
            <person name="Binder M."/>
            <person name="Bloem J."/>
            <person name="Labutti K."/>
            <person name="Salamov A."/>
            <person name="Andreopoulos B."/>
            <person name="Baker S."/>
            <person name="Barry K."/>
            <person name="Bills G."/>
            <person name="Bluhm B."/>
            <person name="Cannon C."/>
            <person name="Castanera R."/>
            <person name="Culley D."/>
            <person name="Daum C."/>
            <person name="Ezra D."/>
            <person name="Gonzalez J."/>
            <person name="Henrissat B."/>
            <person name="Kuo A."/>
            <person name="Liang C."/>
            <person name="Lipzen A."/>
            <person name="Lutzoni F."/>
            <person name="Magnuson J."/>
            <person name="Mondo S."/>
            <person name="Nolan M."/>
            <person name="Ohm R."/>
            <person name="Pangilinan J."/>
            <person name="Park H.-J."/>
            <person name="Ramirez L."/>
            <person name="Alfaro M."/>
            <person name="Sun H."/>
            <person name="Tritt A."/>
            <person name="Yoshinaga Y."/>
            <person name="Zwiers L.-H."/>
            <person name="Turgeon B."/>
            <person name="Goodwin S."/>
            <person name="Spatafora J."/>
            <person name="Crous P."/>
            <person name="Grigoriev I."/>
        </authorList>
    </citation>
    <scope>NUCLEOTIDE SEQUENCE</scope>
    <source>
        <strain evidence="7">Tuck. ex Michener</strain>
    </source>
</reference>